<comment type="subcellular location">
    <subcellularLocation>
        <location evidence="1">Cell envelope</location>
    </subcellularLocation>
</comment>
<dbReference type="PANTHER" id="PTHR42953">
    <property type="entry name" value="HIGH-AFFINITY ZINC UPTAKE SYSTEM PROTEIN ZNUA-RELATED"/>
    <property type="match status" value="1"/>
</dbReference>
<feature type="compositionally biased region" description="Basic and acidic residues" evidence="5">
    <location>
        <begin position="128"/>
        <end position="169"/>
    </location>
</feature>
<evidence type="ECO:0000256" key="4">
    <source>
        <dbReference type="ARBA" id="ARBA00022729"/>
    </source>
</evidence>
<dbReference type="PANTHER" id="PTHR42953:SF1">
    <property type="entry name" value="METAL-BINDING PROTEIN HI_0362-RELATED"/>
    <property type="match status" value="1"/>
</dbReference>
<dbReference type="KEGG" id="ckp:ckrop_0347"/>
<dbReference type="EMBL" id="CP001620">
    <property type="protein sequence ID" value="ACR17126.1"/>
    <property type="molecule type" value="Genomic_DNA"/>
</dbReference>
<proteinExistence type="predicted"/>
<evidence type="ECO:0000256" key="3">
    <source>
        <dbReference type="ARBA" id="ARBA00022723"/>
    </source>
</evidence>
<dbReference type="SUPFAM" id="SSF53807">
    <property type="entry name" value="Helical backbone' metal receptor"/>
    <property type="match status" value="1"/>
</dbReference>
<gene>
    <name evidence="7" type="ordered locus">ckrop_0347</name>
</gene>
<dbReference type="GO" id="GO:0046872">
    <property type="term" value="F:metal ion binding"/>
    <property type="evidence" value="ECO:0007669"/>
    <property type="project" value="UniProtKB-KW"/>
</dbReference>
<dbReference type="eggNOG" id="COG0803">
    <property type="taxonomic scope" value="Bacteria"/>
</dbReference>
<dbReference type="RefSeq" id="WP_012731014.1">
    <property type="nucleotide sequence ID" value="NC_012704.1"/>
</dbReference>
<dbReference type="AlphaFoldDB" id="C4LH21"/>
<sequence length="339" mass="36442">MRAIKNRRRSALAFIFATGLLTGMGGLTACSDDSSTTSGSSDTVNVVASTALWADVVHDIAGDNDHVKITGLIEGDSVDPHDYNPSAKDMAKIKDADVVVGNGAGYDNWLTEHASSDATVITALPQEEHDHDGDEHDGHDHDAHDHDADAHEHESEDAHDHDADDHADNGSDLPTNPHVWYDVATVNSFATKIADTLNDKNGDIKASTKDFSDKLHAIDEKIKALPAKKVASTESVSGYLLKESPMEDVTPHGYLSASLKESDPSAADVAEFTSLINDKKVDILVNNPQTEDSVSKDLVSAAKKAGIPVVDIYETPEKGTHYLDFFSEAVQRLHDASKE</sequence>
<evidence type="ECO:0000256" key="1">
    <source>
        <dbReference type="ARBA" id="ARBA00004196"/>
    </source>
</evidence>
<feature type="region of interest" description="Disordered" evidence="5">
    <location>
        <begin position="128"/>
        <end position="175"/>
    </location>
</feature>
<dbReference type="OrthoDB" id="5296019at2"/>
<dbReference type="Proteomes" id="UP000001473">
    <property type="component" value="Chromosome"/>
</dbReference>
<dbReference type="InterPro" id="IPR050492">
    <property type="entry name" value="Bact_metal-bind_prot9"/>
</dbReference>
<keyword evidence="8" id="KW-1185">Reference proteome</keyword>
<keyword evidence="2" id="KW-0813">Transport</keyword>
<dbReference type="Gene3D" id="3.40.50.1980">
    <property type="entry name" value="Nitrogenase molybdenum iron protein domain"/>
    <property type="match status" value="3"/>
</dbReference>
<feature type="signal peptide" evidence="6">
    <location>
        <begin position="1"/>
        <end position="29"/>
    </location>
</feature>
<dbReference type="STRING" id="645127.ckrop_0347"/>
<organism evidence="7 8">
    <name type="scientific">Corynebacterium kroppenstedtii (strain DSM 44385 / JCM 11950 / CIP 105744 / CCUG 35717)</name>
    <dbReference type="NCBI Taxonomy" id="645127"/>
    <lineage>
        <taxon>Bacteria</taxon>
        <taxon>Bacillati</taxon>
        <taxon>Actinomycetota</taxon>
        <taxon>Actinomycetes</taxon>
        <taxon>Mycobacteriales</taxon>
        <taxon>Corynebacteriaceae</taxon>
        <taxon>Corynebacterium</taxon>
    </lineage>
</organism>
<keyword evidence="3" id="KW-0479">Metal-binding</keyword>
<dbReference type="HOGENOM" id="CLU_016838_0_0_11"/>
<keyword evidence="4 6" id="KW-0732">Signal</keyword>
<dbReference type="Pfam" id="PF01297">
    <property type="entry name" value="ZnuA"/>
    <property type="match status" value="1"/>
</dbReference>
<feature type="chain" id="PRO_5038630704" evidence="6">
    <location>
        <begin position="30"/>
        <end position="339"/>
    </location>
</feature>
<evidence type="ECO:0000256" key="6">
    <source>
        <dbReference type="SAM" id="SignalP"/>
    </source>
</evidence>
<dbReference type="InterPro" id="IPR006127">
    <property type="entry name" value="ZnuA-like"/>
</dbReference>
<dbReference type="GO" id="GO:0030001">
    <property type="term" value="P:metal ion transport"/>
    <property type="evidence" value="ECO:0007669"/>
    <property type="project" value="InterPro"/>
</dbReference>
<dbReference type="GO" id="GO:0030313">
    <property type="term" value="C:cell envelope"/>
    <property type="evidence" value="ECO:0007669"/>
    <property type="project" value="UniProtKB-SubCell"/>
</dbReference>
<protein>
    <submittedName>
        <fullName evidence="7">ABC-type transport system, substrate-binding protein</fullName>
    </submittedName>
</protein>
<accession>C4LH21</accession>
<dbReference type="PROSITE" id="PS51257">
    <property type="entry name" value="PROKAR_LIPOPROTEIN"/>
    <property type="match status" value="1"/>
</dbReference>
<evidence type="ECO:0000313" key="8">
    <source>
        <dbReference type="Proteomes" id="UP000001473"/>
    </source>
</evidence>
<reference evidence="7 8" key="1">
    <citation type="journal article" date="2008" name="J. Biotechnol.">
        <title>Ultrafast pyrosequencing of Corynebacterium kroppenstedtii DSM44385 revealed insights into the physiology of a lipophilic corynebacterium that lacks mycolic acids.</title>
        <authorList>
            <person name="Tauch A."/>
            <person name="Schneider J."/>
            <person name="Szczepanowski R."/>
            <person name="Tilker A."/>
            <person name="Viehoever P."/>
            <person name="Gartemann K.-H."/>
            <person name="Arnold W."/>
            <person name="Blom J."/>
            <person name="Brinkrolf K."/>
            <person name="Brune I."/>
            <person name="Goetker S."/>
            <person name="Weisshaar B."/>
            <person name="Goesmann A."/>
            <person name="Droege M."/>
            <person name="Puehler A."/>
        </authorList>
    </citation>
    <scope>NUCLEOTIDE SEQUENCE [LARGE SCALE GENOMIC DNA]</scope>
    <source>
        <strain evidence="8">DSM 44385 / JCM 11950 / CIP 105744 / CCUG 35717</strain>
    </source>
</reference>
<evidence type="ECO:0000313" key="7">
    <source>
        <dbReference type="EMBL" id="ACR17126.1"/>
    </source>
</evidence>
<evidence type="ECO:0000256" key="2">
    <source>
        <dbReference type="ARBA" id="ARBA00022448"/>
    </source>
</evidence>
<evidence type="ECO:0000256" key="5">
    <source>
        <dbReference type="SAM" id="MobiDB-lite"/>
    </source>
</evidence>
<name>C4LH21_CORK4</name>